<evidence type="ECO:0000313" key="2">
    <source>
        <dbReference type="Proteomes" id="UP000824120"/>
    </source>
</evidence>
<keyword evidence="2" id="KW-1185">Reference proteome</keyword>
<comment type="caution">
    <text evidence="1">The sequence shown here is derived from an EMBL/GenBank/DDBJ whole genome shotgun (WGS) entry which is preliminary data.</text>
</comment>
<evidence type="ECO:0000313" key="1">
    <source>
        <dbReference type="EMBL" id="KAG5615395.1"/>
    </source>
</evidence>
<sequence>MSTQSHRYNSQRVVIVFKNCVGADHSASFHRRVALFFNIVEFWIIGRHSTASRNCSVTHRLLIFIVDLILSFRSQHIGTKGEDKTFGDSPNGFAHSRSKRSFKACNGAKCKEVPFFSTPWVEGDFLTLLDFPFSFHHTPNLGFWPTLAYSINHKSRGLWVMEKERSSFHQKNAAELVGKTRNYLGDSLSAVHRGYKGANKG</sequence>
<dbReference type="Proteomes" id="UP000824120">
    <property type="component" value="Chromosome 3"/>
</dbReference>
<protein>
    <submittedName>
        <fullName evidence="1">Uncharacterized protein</fullName>
    </submittedName>
</protein>
<organism evidence="1 2">
    <name type="scientific">Solanum commersonii</name>
    <name type="common">Commerson's wild potato</name>
    <name type="synonym">Commerson's nightshade</name>
    <dbReference type="NCBI Taxonomy" id="4109"/>
    <lineage>
        <taxon>Eukaryota</taxon>
        <taxon>Viridiplantae</taxon>
        <taxon>Streptophyta</taxon>
        <taxon>Embryophyta</taxon>
        <taxon>Tracheophyta</taxon>
        <taxon>Spermatophyta</taxon>
        <taxon>Magnoliopsida</taxon>
        <taxon>eudicotyledons</taxon>
        <taxon>Gunneridae</taxon>
        <taxon>Pentapetalae</taxon>
        <taxon>asterids</taxon>
        <taxon>lamiids</taxon>
        <taxon>Solanales</taxon>
        <taxon>Solanaceae</taxon>
        <taxon>Solanoideae</taxon>
        <taxon>Solaneae</taxon>
        <taxon>Solanum</taxon>
    </lineage>
</organism>
<name>A0A9J5ZTH3_SOLCO</name>
<reference evidence="1 2" key="1">
    <citation type="submission" date="2020-09" db="EMBL/GenBank/DDBJ databases">
        <title>De no assembly of potato wild relative species, Solanum commersonii.</title>
        <authorList>
            <person name="Cho K."/>
        </authorList>
    </citation>
    <scope>NUCLEOTIDE SEQUENCE [LARGE SCALE GENOMIC DNA]</scope>
    <source>
        <strain evidence="1">LZ3.2</strain>
        <tissue evidence="1">Leaf</tissue>
    </source>
</reference>
<dbReference type="AlphaFoldDB" id="A0A9J5ZTH3"/>
<gene>
    <name evidence="1" type="ORF">H5410_015219</name>
</gene>
<proteinExistence type="predicted"/>
<dbReference type="EMBL" id="JACXVP010000003">
    <property type="protein sequence ID" value="KAG5615395.1"/>
    <property type="molecule type" value="Genomic_DNA"/>
</dbReference>
<accession>A0A9J5ZTH3</accession>